<name>A0A1E4RYA1_CYBJN</name>
<dbReference type="RefSeq" id="XP_020071617.1">
    <property type="nucleotide sequence ID" value="XM_020214466.1"/>
</dbReference>
<protein>
    <submittedName>
        <fullName evidence="1">Uncharacterized protein</fullName>
    </submittedName>
</protein>
<keyword evidence="3" id="KW-1185">Reference proteome</keyword>
<accession>A0A1E4RYA1</accession>
<evidence type="ECO:0000313" key="3">
    <source>
        <dbReference type="Proteomes" id="UP000094389"/>
    </source>
</evidence>
<reference evidence="1 3" key="1">
    <citation type="journal article" date="2016" name="Proc. Natl. Acad. Sci. U.S.A.">
        <title>Comparative genomics of biotechnologically important yeasts.</title>
        <authorList>
            <person name="Riley R."/>
            <person name="Haridas S."/>
            <person name="Wolfe K.H."/>
            <person name="Lopes M.R."/>
            <person name="Hittinger C.T."/>
            <person name="Goeker M."/>
            <person name="Salamov A.A."/>
            <person name="Wisecaver J.H."/>
            <person name="Long T.M."/>
            <person name="Calvey C.H."/>
            <person name="Aerts A.L."/>
            <person name="Barry K.W."/>
            <person name="Choi C."/>
            <person name="Clum A."/>
            <person name="Coughlan A.Y."/>
            <person name="Deshpande S."/>
            <person name="Douglass A.P."/>
            <person name="Hanson S.J."/>
            <person name="Klenk H.-P."/>
            <person name="LaButti K.M."/>
            <person name="Lapidus A."/>
            <person name="Lindquist E.A."/>
            <person name="Lipzen A.M."/>
            <person name="Meier-Kolthoff J.P."/>
            <person name="Ohm R.A."/>
            <person name="Otillar R.P."/>
            <person name="Pangilinan J.L."/>
            <person name="Peng Y."/>
            <person name="Rokas A."/>
            <person name="Rosa C.A."/>
            <person name="Scheuner C."/>
            <person name="Sibirny A.A."/>
            <person name="Slot J.C."/>
            <person name="Stielow J.B."/>
            <person name="Sun H."/>
            <person name="Kurtzman C.P."/>
            <person name="Blackwell M."/>
            <person name="Grigoriev I.V."/>
            <person name="Jeffries T.W."/>
        </authorList>
    </citation>
    <scope>NUCLEOTIDE SEQUENCE [LARGE SCALE GENOMIC DNA]</scope>
    <source>
        <strain evidence="3">ATCC 18201 / CBS 1600 / BCRC 20928 / JCM 3617 / NBRC 0987 / NRRL Y-1542</strain>
        <strain evidence="1">NRRL Y-1542</strain>
    </source>
</reference>
<dbReference type="RefSeq" id="XP_020069283.1">
    <property type="nucleotide sequence ID" value="XM_020215557.1"/>
</dbReference>
<gene>
    <name evidence="2" type="ORF">CYBJADRAFT_166386</name>
    <name evidence="1" type="ORF">CYBJADRAFT_168907</name>
</gene>
<sequence>MISSYIELKPQLQLIHTRSTNHSKGSPPPKDATVIYATPLCMSPWWRHQLYERASTTGM</sequence>
<dbReference type="GeneID" id="30989953"/>
<organism evidence="1 3">
    <name type="scientific">Cyberlindnera jadinii (strain ATCC 18201 / CBS 1600 / BCRC 20928 / JCM 3617 / NBRC 0987 / NRRL Y-1542)</name>
    <name type="common">Torula yeast</name>
    <name type="synonym">Candida utilis</name>
    <dbReference type="NCBI Taxonomy" id="983966"/>
    <lineage>
        <taxon>Eukaryota</taxon>
        <taxon>Fungi</taxon>
        <taxon>Dikarya</taxon>
        <taxon>Ascomycota</taxon>
        <taxon>Saccharomycotina</taxon>
        <taxon>Saccharomycetes</taxon>
        <taxon>Phaffomycetales</taxon>
        <taxon>Phaffomycetaceae</taxon>
        <taxon>Cyberlindnera</taxon>
    </lineage>
</organism>
<dbReference type="AlphaFoldDB" id="A0A1E4RYA1"/>
<proteinExistence type="predicted"/>
<evidence type="ECO:0000313" key="2">
    <source>
        <dbReference type="EMBL" id="ODV74578.1"/>
    </source>
</evidence>
<dbReference type="Proteomes" id="UP000094389">
    <property type="component" value="Unassembled WGS sequence"/>
</dbReference>
<dbReference type="GeneID" id="30988862"/>
<dbReference type="EMBL" id="KV453936">
    <property type="protein sequence ID" value="ODV72244.1"/>
    <property type="molecule type" value="Genomic_DNA"/>
</dbReference>
<evidence type="ECO:0000313" key="1">
    <source>
        <dbReference type="EMBL" id="ODV72244.1"/>
    </source>
</evidence>
<dbReference type="EMBL" id="KV453927">
    <property type="protein sequence ID" value="ODV74578.1"/>
    <property type="molecule type" value="Genomic_DNA"/>
</dbReference>